<evidence type="ECO:0000259" key="6">
    <source>
        <dbReference type="PROSITE" id="PS50850"/>
    </source>
</evidence>
<evidence type="ECO:0000256" key="1">
    <source>
        <dbReference type="ARBA" id="ARBA00004651"/>
    </source>
</evidence>
<comment type="subcellular location">
    <subcellularLocation>
        <location evidence="1">Cell membrane</location>
        <topology evidence="1">Multi-pass membrane protein</topology>
    </subcellularLocation>
</comment>
<feature type="transmembrane region" description="Helical" evidence="5">
    <location>
        <begin position="175"/>
        <end position="194"/>
    </location>
</feature>
<feature type="transmembrane region" description="Helical" evidence="5">
    <location>
        <begin position="21"/>
        <end position="43"/>
    </location>
</feature>
<feature type="transmembrane region" description="Helical" evidence="5">
    <location>
        <begin position="55"/>
        <end position="76"/>
    </location>
</feature>
<dbReference type="PROSITE" id="PS50850">
    <property type="entry name" value="MFS"/>
    <property type="match status" value="1"/>
</dbReference>
<dbReference type="Pfam" id="PF07690">
    <property type="entry name" value="MFS_1"/>
    <property type="match status" value="1"/>
</dbReference>
<feature type="transmembrane region" description="Helical" evidence="5">
    <location>
        <begin position="148"/>
        <end position="169"/>
    </location>
</feature>
<sequence>MDQLSATASYEVGPRDRRARIAVAGAYLVQGFCFAGLLTQVATLQRKFGFDDTQLSLVLLAVPVVSGVGSVVAGLLSTRFGSSPVLRVGGPGVALAIALTGFAAERWHLYLALVFVGFMLGLVDATMNMQGVGVERRYGRPVLNSFHAVWSAGAILGALATSGTARLHWSIGESLATVAVIGAILAVIAGRGQLRRSEEALETPAATQAAVEANIPWRPIVLIGIAMMLMFIADSAVSNWSSVFIEKALHAGTSVAALGLAAYQTTMLLGRTAGDRLVSRFSPTAVVSVGGVVGGLGLILVAVSSTPALSIAGFAVVGLGLSLVVPQSFSAAGRLDPAGTGIAIARVNLFNYVGFIVGAGLIGAVAESLSLRWAFVIPAVLAAGIVVLAPAFRTHTPPADVAN</sequence>
<evidence type="ECO:0000313" key="8">
    <source>
        <dbReference type="Proteomes" id="UP001589608"/>
    </source>
</evidence>
<name>A0ABV5MN91_9ACTN</name>
<comment type="caution">
    <text evidence="7">The sequence shown here is derived from an EMBL/GenBank/DDBJ whole genome shotgun (WGS) entry which is preliminary data.</text>
</comment>
<evidence type="ECO:0000256" key="2">
    <source>
        <dbReference type="ARBA" id="ARBA00022692"/>
    </source>
</evidence>
<dbReference type="Proteomes" id="UP001589608">
    <property type="component" value="Unassembled WGS sequence"/>
</dbReference>
<organism evidence="7 8">
    <name type="scientific">Dactylosporangium vinaceum</name>
    <dbReference type="NCBI Taxonomy" id="53362"/>
    <lineage>
        <taxon>Bacteria</taxon>
        <taxon>Bacillati</taxon>
        <taxon>Actinomycetota</taxon>
        <taxon>Actinomycetes</taxon>
        <taxon>Micromonosporales</taxon>
        <taxon>Micromonosporaceae</taxon>
        <taxon>Dactylosporangium</taxon>
    </lineage>
</organism>
<keyword evidence="8" id="KW-1185">Reference proteome</keyword>
<evidence type="ECO:0000256" key="3">
    <source>
        <dbReference type="ARBA" id="ARBA00022989"/>
    </source>
</evidence>
<feature type="transmembrane region" description="Helical" evidence="5">
    <location>
        <begin position="309"/>
        <end position="329"/>
    </location>
</feature>
<keyword evidence="3 5" id="KW-1133">Transmembrane helix</keyword>
<dbReference type="EMBL" id="JBHMCA010000078">
    <property type="protein sequence ID" value="MFB9450338.1"/>
    <property type="molecule type" value="Genomic_DNA"/>
</dbReference>
<proteinExistence type="predicted"/>
<dbReference type="InterPro" id="IPR051788">
    <property type="entry name" value="MFS_Transporter"/>
</dbReference>
<keyword evidence="4 5" id="KW-0472">Membrane</keyword>
<evidence type="ECO:0000256" key="4">
    <source>
        <dbReference type="ARBA" id="ARBA00023136"/>
    </source>
</evidence>
<dbReference type="SUPFAM" id="SSF103473">
    <property type="entry name" value="MFS general substrate transporter"/>
    <property type="match status" value="1"/>
</dbReference>
<dbReference type="CDD" id="cd17393">
    <property type="entry name" value="MFS_MosC_like"/>
    <property type="match status" value="1"/>
</dbReference>
<dbReference type="RefSeq" id="WP_223102355.1">
    <property type="nucleotide sequence ID" value="NZ_CP061913.1"/>
</dbReference>
<feature type="transmembrane region" description="Helical" evidence="5">
    <location>
        <begin position="248"/>
        <end position="269"/>
    </location>
</feature>
<feature type="transmembrane region" description="Helical" evidence="5">
    <location>
        <begin position="109"/>
        <end position="127"/>
    </location>
</feature>
<feature type="transmembrane region" description="Helical" evidence="5">
    <location>
        <begin position="372"/>
        <end position="392"/>
    </location>
</feature>
<reference evidence="7 8" key="1">
    <citation type="submission" date="2024-09" db="EMBL/GenBank/DDBJ databases">
        <authorList>
            <person name="Sun Q."/>
            <person name="Mori K."/>
        </authorList>
    </citation>
    <scope>NUCLEOTIDE SEQUENCE [LARGE SCALE GENOMIC DNA]</scope>
    <source>
        <strain evidence="7 8">JCM 3307</strain>
    </source>
</reference>
<dbReference type="InterPro" id="IPR020846">
    <property type="entry name" value="MFS_dom"/>
</dbReference>
<gene>
    <name evidence="7" type="ORF">ACFFTR_45275</name>
</gene>
<dbReference type="Gene3D" id="1.20.1250.20">
    <property type="entry name" value="MFS general substrate transporter like domains"/>
    <property type="match status" value="2"/>
</dbReference>
<protein>
    <submittedName>
        <fullName evidence="7">MFS transporter</fullName>
    </submittedName>
</protein>
<dbReference type="PANTHER" id="PTHR23514">
    <property type="entry name" value="BYPASS OF STOP CODON PROTEIN 6"/>
    <property type="match status" value="1"/>
</dbReference>
<feature type="transmembrane region" description="Helical" evidence="5">
    <location>
        <begin position="215"/>
        <end position="233"/>
    </location>
</feature>
<keyword evidence="2 5" id="KW-0812">Transmembrane</keyword>
<dbReference type="InterPro" id="IPR011701">
    <property type="entry name" value="MFS"/>
</dbReference>
<feature type="transmembrane region" description="Helical" evidence="5">
    <location>
        <begin position="85"/>
        <end position="103"/>
    </location>
</feature>
<dbReference type="PANTHER" id="PTHR23514:SF13">
    <property type="entry name" value="INNER MEMBRANE PROTEIN YBJJ"/>
    <property type="match status" value="1"/>
</dbReference>
<evidence type="ECO:0000313" key="7">
    <source>
        <dbReference type="EMBL" id="MFB9450338.1"/>
    </source>
</evidence>
<feature type="domain" description="Major facilitator superfamily (MFS) profile" evidence="6">
    <location>
        <begin position="19"/>
        <end position="397"/>
    </location>
</feature>
<feature type="transmembrane region" description="Helical" evidence="5">
    <location>
        <begin position="349"/>
        <end position="366"/>
    </location>
</feature>
<feature type="transmembrane region" description="Helical" evidence="5">
    <location>
        <begin position="281"/>
        <end position="303"/>
    </location>
</feature>
<evidence type="ECO:0000256" key="5">
    <source>
        <dbReference type="SAM" id="Phobius"/>
    </source>
</evidence>
<accession>A0ABV5MN91</accession>
<dbReference type="InterPro" id="IPR036259">
    <property type="entry name" value="MFS_trans_sf"/>
</dbReference>